<reference evidence="1 2" key="1">
    <citation type="journal article" date="2020" name="BMC Genomics">
        <title>Intraspecific diversification of the crop wild relative Brassica cretica Lam. using demographic model selection.</title>
        <authorList>
            <person name="Kioukis A."/>
            <person name="Michalopoulou V.A."/>
            <person name="Briers L."/>
            <person name="Pirintsos S."/>
            <person name="Studholme D.J."/>
            <person name="Pavlidis P."/>
            <person name="Sarris P.F."/>
        </authorList>
    </citation>
    <scope>NUCLEOTIDE SEQUENCE [LARGE SCALE GENOMIC DNA]</scope>
    <source>
        <strain evidence="2">cv. PFS-1207/04</strain>
    </source>
</reference>
<dbReference type="Proteomes" id="UP000266723">
    <property type="component" value="Unassembled WGS sequence"/>
</dbReference>
<sequence>MLLSHNGGGKFKRFGNPFPSFSLELTHEDRVGVIDEVCENPGNNVDDVANEDLLPGAADDQPLKKSKRARVAPPSLVSDYHCGNKKHKRARVEQIGFNPTSFFLRAKFTNLKHKIEQSFVIDILVLLLRSNYEKHCSATSGVRAQFLDTRFISSLSRAYTKFKKSLQENSDILTDIPTENEILGISRGISEEIPRKHKIWFPRNFLGINRRNSEETSIRRNIPRKFRGNMFSSEKTDEFRGNIRAVGEPFEDFT</sequence>
<accession>A0ABQ7EIC0</accession>
<comment type="caution">
    <text evidence="1">The sequence shown here is derived from an EMBL/GenBank/DDBJ whole genome shotgun (WGS) entry which is preliminary data.</text>
</comment>
<name>A0ABQ7EIC0_BRACR</name>
<evidence type="ECO:0000313" key="1">
    <source>
        <dbReference type="EMBL" id="KAF3596420.1"/>
    </source>
</evidence>
<gene>
    <name evidence="1" type="ORF">DY000_02021388</name>
</gene>
<protein>
    <submittedName>
        <fullName evidence="1">Uncharacterized protein</fullName>
    </submittedName>
</protein>
<proteinExistence type="predicted"/>
<evidence type="ECO:0000313" key="2">
    <source>
        <dbReference type="Proteomes" id="UP000266723"/>
    </source>
</evidence>
<keyword evidence="2" id="KW-1185">Reference proteome</keyword>
<dbReference type="EMBL" id="QGKV02000299">
    <property type="protein sequence ID" value="KAF3596420.1"/>
    <property type="molecule type" value="Genomic_DNA"/>
</dbReference>
<organism evidence="1 2">
    <name type="scientific">Brassica cretica</name>
    <name type="common">Mustard</name>
    <dbReference type="NCBI Taxonomy" id="69181"/>
    <lineage>
        <taxon>Eukaryota</taxon>
        <taxon>Viridiplantae</taxon>
        <taxon>Streptophyta</taxon>
        <taxon>Embryophyta</taxon>
        <taxon>Tracheophyta</taxon>
        <taxon>Spermatophyta</taxon>
        <taxon>Magnoliopsida</taxon>
        <taxon>eudicotyledons</taxon>
        <taxon>Gunneridae</taxon>
        <taxon>Pentapetalae</taxon>
        <taxon>rosids</taxon>
        <taxon>malvids</taxon>
        <taxon>Brassicales</taxon>
        <taxon>Brassicaceae</taxon>
        <taxon>Brassiceae</taxon>
        <taxon>Brassica</taxon>
    </lineage>
</organism>